<evidence type="ECO:0000313" key="2">
    <source>
        <dbReference type="EMBL" id="CQR24601.1"/>
    </source>
</evidence>
<keyword evidence="3" id="KW-1185">Reference proteome</keyword>
<dbReference type="AlphaFoldDB" id="A0A0E4CSJ1"/>
<dbReference type="EMBL" id="CTEN01000002">
    <property type="protein sequence ID" value="CQR24601.1"/>
    <property type="molecule type" value="Genomic_DNA"/>
</dbReference>
<dbReference type="STRING" id="1608583.BN1356_00945"/>
<accession>A0A0E4CSJ1</accession>
<feature type="transmembrane region" description="Helical" evidence="1">
    <location>
        <begin position="6"/>
        <end position="24"/>
    </location>
</feature>
<sequence>MTTILSIGLAAMSLLAFTAIFYGFKLNKKMHSKEFKCEVFREIAKENHKRHVMLKEVKHGRN</sequence>
<proteinExistence type="predicted"/>
<protein>
    <submittedName>
        <fullName evidence="2">Uncharacterized protein</fullName>
    </submittedName>
</protein>
<keyword evidence="1" id="KW-1133">Transmembrane helix</keyword>
<evidence type="ECO:0000256" key="1">
    <source>
        <dbReference type="SAM" id="Phobius"/>
    </source>
</evidence>
<keyword evidence="1" id="KW-0472">Membrane</keyword>
<reference evidence="3" key="1">
    <citation type="submission" date="2015-03" db="EMBL/GenBank/DDBJ databases">
        <authorList>
            <person name="Urmite Genomes"/>
        </authorList>
    </citation>
    <scope>NUCLEOTIDE SEQUENCE [LARGE SCALE GENOMIC DNA]</scope>
    <source>
        <strain evidence="3">FF10</strain>
    </source>
</reference>
<organism evidence="2 3">
    <name type="scientific">Streptococcus varani</name>
    <dbReference type="NCBI Taxonomy" id="1608583"/>
    <lineage>
        <taxon>Bacteria</taxon>
        <taxon>Bacillati</taxon>
        <taxon>Bacillota</taxon>
        <taxon>Bacilli</taxon>
        <taxon>Lactobacillales</taxon>
        <taxon>Streptococcaceae</taxon>
        <taxon>Streptococcus</taxon>
    </lineage>
</organism>
<name>A0A0E4CSJ1_9STRE</name>
<keyword evidence="1" id="KW-0812">Transmembrane</keyword>
<evidence type="ECO:0000313" key="3">
    <source>
        <dbReference type="Proteomes" id="UP000198604"/>
    </source>
</evidence>
<gene>
    <name evidence="2" type="ORF">BN1356_00945</name>
</gene>
<dbReference type="Proteomes" id="UP000198604">
    <property type="component" value="Unassembled WGS sequence"/>
</dbReference>